<evidence type="ECO:0000259" key="2">
    <source>
        <dbReference type="Pfam" id="PF13581"/>
    </source>
</evidence>
<proteinExistence type="predicted"/>
<gene>
    <name evidence="3" type="ORF">SAMN05444920_13325</name>
</gene>
<dbReference type="Pfam" id="PF13581">
    <property type="entry name" value="HATPase_c_2"/>
    <property type="match status" value="1"/>
</dbReference>
<dbReference type="InterPro" id="IPR003594">
    <property type="entry name" value="HATPase_dom"/>
</dbReference>
<dbReference type="InterPro" id="IPR036890">
    <property type="entry name" value="HATPase_C_sf"/>
</dbReference>
<reference evidence="3 4" key="1">
    <citation type="submission" date="2016-10" db="EMBL/GenBank/DDBJ databases">
        <authorList>
            <person name="de Groot N.N."/>
        </authorList>
    </citation>
    <scope>NUCLEOTIDE SEQUENCE [LARGE SCALE GENOMIC DNA]</scope>
    <source>
        <strain evidence="3 4">CGMCC 4.7037</strain>
    </source>
</reference>
<dbReference type="Proteomes" id="UP000236732">
    <property type="component" value="Unassembled WGS sequence"/>
</dbReference>
<sequence>MTWSFTRADARHLRRSLATHVAGRGLSGVRCAEFVLAVHEGVMNVVEHGGGAGRVRLWRARHLLCCEISDGGPGIPTQCLDRAGMPGPDGECGRGLWLMDQLTDTVTVTSGLQGTVIQISVRLPA</sequence>
<keyword evidence="3" id="KW-0418">Kinase</keyword>
<keyword evidence="1" id="KW-0723">Serine/threonine-protein kinase</keyword>
<dbReference type="CDD" id="cd16936">
    <property type="entry name" value="HATPase_RsbW-like"/>
    <property type="match status" value="1"/>
</dbReference>
<dbReference type="Gene3D" id="3.30.565.10">
    <property type="entry name" value="Histidine kinase-like ATPase, C-terminal domain"/>
    <property type="match status" value="1"/>
</dbReference>
<evidence type="ECO:0000313" key="3">
    <source>
        <dbReference type="EMBL" id="SEH03121.1"/>
    </source>
</evidence>
<accession>A0A1H6F180</accession>
<dbReference type="EMBL" id="FNVT01000033">
    <property type="protein sequence ID" value="SEH03121.1"/>
    <property type="molecule type" value="Genomic_DNA"/>
</dbReference>
<name>A0A1H6F180_9ACTN</name>
<evidence type="ECO:0000256" key="1">
    <source>
        <dbReference type="ARBA" id="ARBA00022527"/>
    </source>
</evidence>
<protein>
    <submittedName>
        <fullName evidence="3">Anti-sigma regulatory factor (Ser/Thr protein kinase)</fullName>
    </submittedName>
</protein>
<dbReference type="GO" id="GO:0004674">
    <property type="term" value="F:protein serine/threonine kinase activity"/>
    <property type="evidence" value="ECO:0007669"/>
    <property type="project" value="UniProtKB-KW"/>
</dbReference>
<keyword evidence="4" id="KW-1185">Reference proteome</keyword>
<organism evidence="3 4">
    <name type="scientific">Nonomuraea solani</name>
    <dbReference type="NCBI Taxonomy" id="1144553"/>
    <lineage>
        <taxon>Bacteria</taxon>
        <taxon>Bacillati</taxon>
        <taxon>Actinomycetota</taxon>
        <taxon>Actinomycetes</taxon>
        <taxon>Streptosporangiales</taxon>
        <taxon>Streptosporangiaceae</taxon>
        <taxon>Nonomuraea</taxon>
    </lineage>
</organism>
<dbReference type="PANTHER" id="PTHR35526">
    <property type="entry name" value="ANTI-SIGMA-F FACTOR RSBW-RELATED"/>
    <property type="match status" value="1"/>
</dbReference>
<evidence type="ECO:0000313" key="4">
    <source>
        <dbReference type="Proteomes" id="UP000236732"/>
    </source>
</evidence>
<dbReference type="AlphaFoldDB" id="A0A1H6F180"/>
<dbReference type="PANTHER" id="PTHR35526:SF3">
    <property type="entry name" value="ANTI-SIGMA-F FACTOR RSBW"/>
    <property type="match status" value="1"/>
</dbReference>
<keyword evidence="3" id="KW-0808">Transferase</keyword>
<dbReference type="InterPro" id="IPR050267">
    <property type="entry name" value="Anti-sigma-factor_SerPK"/>
</dbReference>
<dbReference type="SUPFAM" id="SSF55874">
    <property type="entry name" value="ATPase domain of HSP90 chaperone/DNA topoisomerase II/histidine kinase"/>
    <property type="match status" value="1"/>
</dbReference>
<feature type="domain" description="Histidine kinase/HSP90-like ATPase" evidence="2">
    <location>
        <begin position="8"/>
        <end position="120"/>
    </location>
</feature>